<dbReference type="Proteomes" id="UP000822688">
    <property type="component" value="Chromosome 10"/>
</dbReference>
<feature type="transmembrane region" description="Helical" evidence="1">
    <location>
        <begin position="12"/>
        <end position="33"/>
    </location>
</feature>
<reference evidence="2" key="1">
    <citation type="submission" date="2020-06" db="EMBL/GenBank/DDBJ databases">
        <title>WGS assembly of Ceratodon purpureus strain R40.</title>
        <authorList>
            <person name="Carey S.B."/>
            <person name="Jenkins J."/>
            <person name="Shu S."/>
            <person name="Lovell J.T."/>
            <person name="Sreedasyam A."/>
            <person name="Maumus F."/>
            <person name="Tiley G.P."/>
            <person name="Fernandez-Pozo N."/>
            <person name="Barry K."/>
            <person name="Chen C."/>
            <person name="Wang M."/>
            <person name="Lipzen A."/>
            <person name="Daum C."/>
            <person name="Saski C.A."/>
            <person name="Payton A.C."/>
            <person name="Mcbreen J.C."/>
            <person name="Conrad R.E."/>
            <person name="Kollar L.M."/>
            <person name="Olsson S."/>
            <person name="Huttunen S."/>
            <person name="Landis J.B."/>
            <person name="Wickett N.J."/>
            <person name="Johnson M.G."/>
            <person name="Rensing S.A."/>
            <person name="Grimwood J."/>
            <person name="Schmutz J."/>
            <person name="Mcdaniel S.F."/>
        </authorList>
    </citation>
    <scope>NUCLEOTIDE SEQUENCE</scope>
    <source>
        <strain evidence="2">R40</strain>
    </source>
</reference>
<evidence type="ECO:0000256" key="1">
    <source>
        <dbReference type="SAM" id="Phobius"/>
    </source>
</evidence>
<name>A0A8T0GJ28_CERPU</name>
<dbReference type="EMBL" id="CM026431">
    <property type="protein sequence ID" value="KAG0558179.1"/>
    <property type="molecule type" value="Genomic_DNA"/>
</dbReference>
<keyword evidence="1" id="KW-0472">Membrane</keyword>
<accession>A0A8T0GJ28</accession>
<comment type="caution">
    <text evidence="2">The sequence shown here is derived from an EMBL/GenBank/DDBJ whole genome shotgun (WGS) entry which is preliminary data.</text>
</comment>
<sequence>MGYIGRMLLRVFKVFGLVEVCTLSFTQLMPVLLRMRRMLRTSLPKPKLVTSDGLCTLDFISGSNVKFP</sequence>
<gene>
    <name evidence="2" type="ORF">KC19_10G010100</name>
</gene>
<keyword evidence="1" id="KW-0812">Transmembrane</keyword>
<proteinExistence type="predicted"/>
<organism evidence="2 3">
    <name type="scientific">Ceratodon purpureus</name>
    <name type="common">Fire moss</name>
    <name type="synonym">Dicranum purpureum</name>
    <dbReference type="NCBI Taxonomy" id="3225"/>
    <lineage>
        <taxon>Eukaryota</taxon>
        <taxon>Viridiplantae</taxon>
        <taxon>Streptophyta</taxon>
        <taxon>Embryophyta</taxon>
        <taxon>Bryophyta</taxon>
        <taxon>Bryophytina</taxon>
        <taxon>Bryopsida</taxon>
        <taxon>Dicranidae</taxon>
        <taxon>Pseudoditrichales</taxon>
        <taxon>Ditrichaceae</taxon>
        <taxon>Ceratodon</taxon>
    </lineage>
</organism>
<dbReference type="AlphaFoldDB" id="A0A8T0GJ28"/>
<keyword evidence="3" id="KW-1185">Reference proteome</keyword>
<evidence type="ECO:0000313" key="2">
    <source>
        <dbReference type="EMBL" id="KAG0558179.1"/>
    </source>
</evidence>
<keyword evidence="1" id="KW-1133">Transmembrane helix</keyword>
<protein>
    <submittedName>
        <fullName evidence="2">Uncharacterized protein</fullName>
    </submittedName>
</protein>
<evidence type="ECO:0000313" key="3">
    <source>
        <dbReference type="Proteomes" id="UP000822688"/>
    </source>
</evidence>